<name>A0A1G2LPV1_9BACT</name>
<evidence type="ECO:0008006" key="5">
    <source>
        <dbReference type="Google" id="ProtNLM"/>
    </source>
</evidence>
<evidence type="ECO:0000313" key="4">
    <source>
        <dbReference type="Proteomes" id="UP000177171"/>
    </source>
</evidence>
<keyword evidence="2" id="KW-1133">Transmembrane helix</keyword>
<feature type="transmembrane region" description="Helical" evidence="2">
    <location>
        <begin position="98"/>
        <end position="121"/>
    </location>
</feature>
<organism evidence="3 4">
    <name type="scientific">Candidatus Sungbacteria bacterium RIFCSPLOWO2_12_FULL_41_11</name>
    <dbReference type="NCBI Taxonomy" id="1802286"/>
    <lineage>
        <taxon>Bacteria</taxon>
        <taxon>Candidatus Sungiibacteriota</taxon>
    </lineage>
</organism>
<evidence type="ECO:0000256" key="1">
    <source>
        <dbReference type="SAM" id="MobiDB-lite"/>
    </source>
</evidence>
<protein>
    <recommendedName>
        <fullName evidence="5">DUF11 domain-containing protein</fullName>
    </recommendedName>
</protein>
<keyword evidence="2" id="KW-0812">Transmembrane</keyword>
<accession>A0A1G2LPV1</accession>
<dbReference type="AlphaFoldDB" id="A0A1G2LPV1"/>
<keyword evidence="2" id="KW-0472">Membrane</keyword>
<feature type="region of interest" description="Disordered" evidence="1">
    <location>
        <begin position="1"/>
        <end position="69"/>
    </location>
</feature>
<reference evidence="3 4" key="1">
    <citation type="journal article" date="2016" name="Nat. Commun.">
        <title>Thousands of microbial genomes shed light on interconnected biogeochemical processes in an aquifer system.</title>
        <authorList>
            <person name="Anantharaman K."/>
            <person name="Brown C.T."/>
            <person name="Hug L.A."/>
            <person name="Sharon I."/>
            <person name="Castelle C.J."/>
            <person name="Probst A.J."/>
            <person name="Thomas B.C."/>
            <person name="Singh A."/>
            <person name="Wilkins M.J."/>
            <person name="Karaoz U."/>
            <person name="Brodie E.L."/>
            <person name="Williams K.H."/>
            <person name="Hubbard S.S."/>
            <person name="Banfield J.F."/>
        </authorList>
    </citation>
    <scope>NUCLEOTIDE SEQUENCE [LARGE SCALE GENOMIC DNA]</scope>
</reference>
<sequence length="670" mass="74926">MSDKLEELKEKIYSRKGPKERKQKELYEVQRKKTDSDRTYGEDRVVDSAEDGAGRHEIGSFRPSSPEEMRRIAGGGEEPVLTTTNMPKTKKSFYKSKIFIFTSIVFFVSVVAAAGFVYYGVFQKGGAVTLEISGEAAVEAGDTQTWTVTIRNNLGVAVKNSELNFIYPKGAVPVDGENVSKNLRSKIRVEEMKPGEEREFDFTARIFGNTGEEKTAEVLFLYQPENISSRFQKQASFSMVISLVPIAVFYDIPEKVISGQDIKIVVEVTSSSKVDFNNLYMRVDWPTGLEFLSSNKKPDYENSIWKLGDLLRGESRRITINSRIIGFPEEVKLFITSIGEYNPQTRQFKTFVDKVGEIHLASPPLFVRQDVNRAENYAARFGEPLNFSVYYKNNLPVAVRDVFIRVRLSEGLMDLRDLKIEKGFFDGASRELVWNASSFPELKELDPGENGYVTFSAVVKKQPSITSFFDKDFVISSLAKIITKTAPEGFEGIKLEYENLLEIKLKTQLSVLSKAVFYNSPLGPNIGTLPPAVGRETGYTVVFQISNLSSDAKGVKLYASLPGNVRWLDQITGDKKEKLSFNPSSGELIWDAGDVFAGTGVVRPRMFLAFNVAITPGENAVNNRALLVKNIRIAGVDSFTKTALESIADDVTTELKEDLQTVNKDWSVVE</sequence>
<feature type="compositionally biased region" description="Basic and acidic residues" evidence="1">
    <location>
        <begin position="1"/>
        <end position="13"/>
    </location>
</feature>
<dbReference type="EMBL" id="MHQY01000037">
    <property type="protein sequence ID" value="OHA12909.1"/>
    <property type="molecule type" value="Genomic_DNA"/>
</dbReference>
<evidence type="ECO:0000256" key="2">
    <source>
        <dbReference type="SAM" id="Phobius"/>
    </source>
</evidence>
<feature type="compositionally biased region" description="Basic and acidic residues" evidence="1">
    <location>
        <begin position="20"/>
        <end position="69"/>
    </location>
</feature>
<gene>
    <name evidence="3" type="ORF">A3G49_04350</name>
</gene>
<comment type="caution">
    <text evidence="3">The sequence shown here is derived from an EMBL/GenBank/DDBJ whole genome shotgun (WGS) entry which is preliminary data.</text>
</comment>
<dbReference type="Proteomes" id="UP000177171">
    <property type="component" value="Unassembled WGS sequence"/>
</dbReference>
<proteinExistence type="predicted"/>
<evidence type="ECO:0000313" key="3">
    <source>
        <dbReference type="EMBL" id="OHA12909.1"/>
    </source>
</evidence>